<evidence type="ECO:0000313" key="2">
    <source>
        <dbReference type="EMBL" id="KDQ49571.1"/>
    </source>
</evidence>
<feature type="compositionally biased region" description="Polar residues" evidence="1">
    <location>
        <begin position="162"/>
        <end position="174"/>
    </location>
</feature>
<organism evidence="2 3">
    <name type="scientific">Jaapia argillacea MUCL 33604</name>
    <dbReference type="NCBI Taxonomy" id="933084"/>
    <lineage>
        <taxon>Eukaryota</taxon>
        <taxon>Fungi</taxon>
        <taxon>Dikarya</taxon>
        <taxon>Basidiomycota</taxon>
        <taxon>Agaricomycotina</taxon>
        <taxon>Agaricomycetes</taxon>
        <taxon>Agaricomycetidae</taxon>
        <taxon>Jaapiales</taxon>
        <taxon>Jaapiaceae</taxon>
        <taxon>Jaapia</taxon>
    </lineage>
</organism>
<gene>
    <name evidence="2" type="ORF">JAAARDRAFT_200732</name>
</gene>
<feature type="compositionally biased region" description="Polar residues" evidence="1">
    <location>
        <begin position="546"/>
        <end position="558"/>
    </location>
</feature>
<feature type="region of interest" description="Disordered" evidence="1">
    <location>
        <begin position="1"/>
        <end position="38"/>
    </location>
</feature>
<evidence type="ECO:0008006" key="4">
    <source>
        <dbReference type="Google" id="ProtNLM"/>
    </source>
</evidence>
<dbReference type="AlphaFoldDB" id="A0A067PGG7"/>
<keyword evidence="3" id="KW-1185">Reference proteome</keyword>
<name>A0A067PGG7_9AGAM</name>
<reference evidence="3" key="1">
    <citation type="journal article" date="2014" name="Proc. Natl. Acad. Sci. U.S.A.">
        <title>Extensive sampling of basidiomycete genomes demonstrates inadequacy of the white-rot/brown-rot paradigm for wood decay fungi.</title>
        <authorList>
            <person name="Riley R."/>
            <person name="Salamov A.A."/>
            <person name="Brown D.W."/>
            <person name="Nagy L.G."/>
            <person name="Floudas D."/>
            <person name="Held B.W."/>
            <person name="Levasseur A."/>
            <person name="Lombard V."/>
            <person name="Morin E."/>
            <person name="Otillar R."/>
            <person name="Lindquist E.A."/>
            <person name="Sun H."/>
            <person name="LaButti K.M."/>
            <person name="Schmutz J."/>
            <person name="Jabbour D."/>
            <person name="Luo H."/>
            <person name="Baker S.E."/>
            <person name="Pisabarro A.G."/>
            <person name="Walton J.D."/>
            <person name="Blanchette R.A."/>
            <person name="Henrissat B."/>
            <person name="Martin F."/>
            <person name="Cullen D."/>
            <person name="Hibbett D.S."/>
            <person name="Grigoriev I.V."/>
        </authorList>
    </citation>
    <scope>NUCLEOTIDE SEQUENCE [LARGE SCALE GENOMIC DNA]</scope>
    <source>
        <strain evidence="3">MUCL 33604</strain>
    </source>
</reference>
<dbReference type="Proteomes" id="UP000027265">
    <property type="component" value="Unassembled WGS sequence"/>
</dbReference>
<dbReference type="STRING" id="933084.A0A067PGG7"/>
<proteinExistence type="predicted"/>
<accession>A0A067PGG7</accession>
<dbReference type="OrthoDB" id="3257151at2759"/>
<sequence>MSSDTLIASSSPPLTPKRFVCLPAPSKPRKPKPPFRVPPSLRLKLLPSHLTALASVWGKDPRVPTLDSRRSWALARGVEPAAVHAWFGRRKKRSVEGTYELGVDDGLQEEVVEVMVKREEIEEGYDSDEPLAKRRRMNRVAVQAAVDVVPQMEIQEPLTEENAASTPRPSSPTLTLLDEHERPSDVTQPQRSVKSSLIFVTPSRPTLYIPSRRTLETFYLDSDLTGLGSTPVFGAYTPSRHAYTPVRDRAPQPTRAYTRQTHAYTHSTHVYTPSSQAYTHSNDSITTPKYDLDPLLLPFPSSHPSSGLHRTATLGSHNTALLTNLVGPHPDPSADFWALANPRLTTDSSTAAVPNVLTPLSGPVARSLTPLSTPSLFEDLPTLSSPLPPSSFPNSPVLAPSSPPPIAFEPRVELVDTPAIPSDPMPLDLTIRSSSSTQVNLSDDTKLDTLNEVALNPYPFDSLDSLSAPGALESVLTLGSLENVSTLGALEGLSALKTFEDPFELKVCERGSGEGYTCSLCSPSLVLERSLEDNQVGEGYEGRQEAPTTSFTSLPTESQPKEGETNALNKNRTKGPVPKRLLKTHSSQSFFQDTQRSIDTPIPTIKLPFSSCVIPLYDPSTWSTTQSGEPGCPPYFPTKSSSSPTKDRNFGVQREGEELPSLVDIHRRKDRARGLGGGLSLCECECSSSSGRGFGEEGMWELSALPWLGRSPDFPEDLRRRGKSGVLGSAYTCGYEAALCSLGLGLKGGSE</sequence>
<feature type="region of interest" description="Disordered" evidence="1">
    <location>
        <begin position="535"/>
        <end position="580"/>
    </location>
</feature>
<dbReference type="HOGENOM" id="CLU_370475_0_0_1"/>
<evidence type="ECO:0000313" key="3">
    <source>
        <dbReference type="Proteomes" id="UP000027265"/>
    </source>
</evidence>
<feature type="compositionally biased region" description="Polar residues" evidence="1">
    <location>
        <begin position="1"/>
        <end position="12"/>
    </location>
</feature>
<feature type="region of interest" description="Disordered" evidence="1">
    <location>
        <begin position="624"/>
        <end position="655"/>
    </location>
</feature>
<feature type="compositionally biased region" description="Basic and acidic residues" evidence="1">
    <location>
        <begin position="645"/>
        <end position="655"/>
    </location>
</feature>
<dbReference type="InParanoid" id="A0A067PGG7"/>
<protein>
    <recommendedName>
        <fullName evidence="4">Homeobox domain-containing protein</fullName>
    </recommendedName>
</protein>
<feature type="region of interest" description="Disordered" evidence="1">
    <location>
        <begin position="153"/>
        <end position="192"/>
    </location>
</feature>
<dbReference type="EMBL" id="KL197780">
    <property type="protein sequence ID" value="KDQ49571.1"/>
    <property type="molecule type" value="Genomic_DNA"/>
</dbReference>
<evidence type="ECO:0000256" key="1">
    <source>
        <dbReference type="SAM" id="MobiDB-lite"/>
    </source>
</evidence>